<feature type="chain" id="PRO_5038879747" description="DUF4352 domain-containing protein" evidence="1">
    <location>
        <begin position="24"/>
        <end position="590"/>
    </location>
</feature>
<feature type="signal peptide" evidence="1">
    <location>
        <begin position="1"/>
        <end position="23"/>
    </location>
</feature>
<dbReference type="RefSeq" id="WP_094017678.1">
    <property type="nucleotide sequence ID" value="NZ_NMQW01000046.1"/>
</dbReference>
<comment type="caution">
    <text evidence="2">The sequence shown here is derived from an EMBL/GenBank/DDBJ whole genome shotgun (WGS) entry which is preliminary data.</text>
</comment>
<dbReference type="OrthoDB" id="2545931at2"/>
<keyword evidence="1" id="KW-0732">Signal</keyword>
<keyword evidence="3" id="KW-1185">Reference proteome</keyword>
<name>A0A229UJA9_9BACL</name>
<gene>
    <name evidence="2" type="ORF">CF651_25400</name>
</gene>
<organism evidence="2 3">
    <name type="scientific">Paenibacillus rigui</name>
    <dbReference type="NCBI Taxonomy" id="554312"/>
    <lineage>
        <taxon>Bacteria</taxon>
        <taxon>Bacillati</taxon>
        <taxon>Bacillota</taxon>
        <taxon>Bacilli</taxon>
        <taxon>Bacillales</taxon>
        <taxon>Paenibacillaceae</taxon>
        <taxon>Paenibacillus</taxon>
    </lineage>
</organism>
<evidence type="ECO:0008006" key="4">
    <source>
        <dbReference type="Google" id="ProtNLM"/>
    </source>
</evidence>
<protein>
    <recommendedName>
        <fullName evidence="4">DUF4352 domain-containing protein</fullName>
    </recommendedName>
</protein>
<evidence type="ECO:0000313" key="2">
    <source>
        <dbReference type="EMBL" id="OXM83462.1"/>
    </source>
</evidence>
<sequence>MYKMWGKTALALSLALSSASIYAGSVGAEQPGYVAEAKAPGYQALTDALQVQVKSVLNERTSDSVKIGVVIRLKNDSNETKRVPDYELRVRTEDGAVYTLLPSAGNIRSALPQSENELSYLVKLEHKKTIRLTELQWIDVDWNVYPKAETVVLTTPVSGQAWAGADAVIQDPASIKQWGEAFTIAASSLPLTYTPVDLSKQYDGQKTNYVVKMLVENTGDSTETVPELILEGKDGTTSFQGPRVEQKSVTIEPKEKKYIHFAIGTDPDSVLKTIRVLTPESFAITDAKGQSVPFQYNIGRIELVLPEAGLPVSQIQPVDYTVKNAISFDPLNALINPDVAISLVDVTMNESQGVGYKTAVAKFKLTNTSTSPIPVPIFGTELDTPQGISYAGSRQVSGLKQLMPNLTQVISYAFIIPSSEQGDHLVLKLSDPQTAAPFKSTIAALNVAVTPEPQPKTGMGDVLSFYPFEVKVDSWSIGATTSIVTAANTQLTYGYKLKLHLDVTQTDNVVVDQDFSKMKAALVDSAGRTVAEQNLSFTQSGGVNQVVSGELNIRFDNVKAEQQDNNMTLRLYESVNTEFGEAKRLLAVYK</sequence>
<dbReference type="EMBL" id="NMQW01000046">
    <property type="protein sequence ID" value="OXM83462.1"/>
    <property type="molecule type" value="Genomic_DNA"/>
</dbReference>
<evidence type="ECO:0000256" key="1">
    <source>
        <dbReference type="SAM" id="SignalP"/>
    </source>
</evidence>
<dbReference type="Proteomes" id="UP000215509">
    <property type="component" value="Unassembled WGS sequence"/>
</dbReference>
<proteinExistence type="predicted"/>
<reference evidence="2 3" key="1">
    <citation type="submission" date="2017-07" db="EMBL/GenBank/DDBJ databases">
        <title>Genome sequencing and assembly of Paenibacillus rigui.</title>
        <authorList>
            <person name="Mayilraj S."/>
        </authorList>
    </citation>
    <scope>NUCLEOTIDE SEQUENCE [LARGE SCALE GENOMIC DNA]</scope>
    <source>
        <strain evidence="2 3">JCM 16352</strain>
    </source>
</reference>
<dbReference type="AlphaFoldDB" id="A0A229UJA9"/>
<evidence type="ECO:0000313" key="3">
    <source>
        <dbReference type="Proteomes" id="UP000215509"/>
    </source>
</evidence>
<accession>A0A229UJA9</accession>